<dbReference type="Proteomes" id="UP000464658">
    <property type="component" value="Chromosome"/>
</dbReference>
<reference evidence="1 2" key="1">
    <citation type="submission" date="2019-12" db="EMBL/GenBank/DDBJ databases">
        <title>Full genome sequence of a Bacillus safensis strain isolated from commercially available natto in Indonesia.</title>
        <authorList>
            <person name="Yoshida M."/>
            <person name="Uomi M."/>
            <person name="Waturangi D."/>
            <person name="Ekaputri J.J."/>
            <person name="Setiamarga D.H.E."/>
        </authorList>
    </citation>
    <scope>NUCLEOTIDE SEQUENCE [LARGE SCALE GENOMIC DNA]</scope>
    <source>
        <strain evidence="1 2">IDN1</strain>
    </source>
</reference>
<accession>A0A5S9MAC2</accession>
<dbReference type="InterPro" id="IPR023296">
    <property type="entry name" value="Glyco_hydro_beta-prop_sf"/>
</dbReference>
<organism evidence="1 2">
    <name type="scientific">Bacillus safensis</name>
    <dbReference type="NCBI Taxonomy" id="561879"/>
    <lineage>
        <taxon>Bacteria</taxon>
        <taxon>Bacillati</taxon>
        <taxon>Bacillota</taxon>
        <taxon>Bacilli</taxon>
        <taxon>Bacillales</taxon>
        <taxon>Bacillaceae</taxon>
        <taxon>Bacillus</taxon>
    </lineage>
</organism>
<dbReference type="EMBL" id="AP021906">
    <property type="protein sequence ID" value="BBP89825.1"/>
    <property type="molecule type" value="Genomic_DNA"/>
</dbReference>
<name>A0A5S9MAC2_BACIA</name>
<gene>
    <name evidence="1" type="ORF">BsIDN1_34430</name>
</gene>
<dbReference type="Gene3D" id="2.115.10.20">
    <property type="entry name" value="Glycosyl hydrolase domain, family 43"/>
    <property type="match status" value="1"/>
</dbReference>
<dbReference type="AlphaFoldDB" id="A0A5S9MAC2"/>
<evidence type="ECO:0000313" key="2">
    <source>
        <dbReference type="Proteomes" id="UP000464658"/>
    </source>
</evidence>
<proteinExistence type="predicted"/>
<sequence>MVLSCLSVYDASAASTTIAKRVGNANPLIDHHLGADPFALTYNGRVYIYMSSDDYEYHSNGTIKDNSFLPI</sequence>
<protein>
    <submittedName>
        <fullName evidence="1">Uncharacterized protein</fullName>
    </submittedName>
</protein>
<evidence type="ECO:0000313" key="1">
    <source>
        <dbReference type="EMBL" id="BBP89825.1"/>
    </source>
</evidence>